<evidence type="ECO:0000256" key="1">
    <source>
        <dbReference type="SAM" id="MobiDB-lite"/>
    </source>
</evidence>
<proteinExistence type="predicted"/>
<dbReference type="AlphaFoldDB" id="A0A4R7C831"/>
<organism evidence="2 3">
    <name type="scientific">Enterovirga rhinocerotis</name>
    <dbReference type="NCBI Taxonomy" id="1339210"/>
    <lineage>
        <taxon>Bacteria</taxon>
        <taxon>Pseudomonadati</taxon>
        <taxon>Pseudomonadota</taxon>
        <taxon>Alphaproteobacteria</taxon>
        <taxon>Hyphomicrobiales</taxon>
        <taxon>Methylobacteriaceae</taxon>
        <taxon>Enterovirga</taxon>
    </lineage>
</organism>
<sequence>MALNLPPVPRDQPFEPGNETPGTGRLEGVTNMIGIGRIAIAAAIMTACLVVAESHGARAGTDGNTGTGPASSSPGAPSEAGSAAADPACPRVKVVYAGHGEAERSPCRPASR</sequence>
<dbReference type="Proteomes" id="UP000295122">
    <property type="component" value="Unassembled WGS sequence"/>
</dbReference>
<feature type="compositionally biased region" description="Pro residues" evidence="1">
    <location>
        <begin position="1"/>
        <end position="10"/>
    </location>
</feature>
<protein>
    <submittedName>
        <fullName evidence="2">Uncharacterized protein</fullName>
    </submittedName>
</protein>
<dbReference type="EMBL" id="SNZR01000011">
    <property type="protein sequence ID" value="TDR94363.1"/>
    <property type="molecule type" value="Genomic_DNA"/>
</dbReference>
<feature type="compositionally biased region" description="Low complexity" evidence="1">
    <location>
        <begin position="68"/>
        <end position="86"/>
    </location>
</feature>
<name>A0A4R7C831_9HYPH</name>
<gene>
    <name evidence="2" type="ORF">EV668_1649</name>
</gene>
<feature type="region of interest" description="Disordered" evidence="1">
    <location>
        <begin position="57"/>
        <end position="86"/>
    </location>
</feature>
<feature type="region of interest" description="Disordered" evidence="1">
    <location>
        <begin position="1"/>
        <end position="26"/>
    </location>
</feature>
<keyword evidence="3" id="KW-1185">Reference proteome</keyword>
<evidence type="ECO:0000313" key="3">
    <source>
        <dbReference type="Proteomes" id="UP000295122"/>
    </source>
</evidence>
<evidence type="ECO:0000313" key="2">
    <source>
        <dbReference type="EMBL" id="TDR94363.1"/>
    </source>
</evidence>
<dbReference type="RefSeq" id="WP_133769268.1">
    <property type="nucleotide sequence ID" value="NZ_SNZR01000011.1"/>
</dbReference>
<comment type="caution">
    <text evidence="2">The sequence shown here is derived from an EMBL/GenBank/DDBJ whole genome shotgun (WGS) entry which is preliminary data.</text>
</comment>
<accession>A0A4R7C831</accession>
<reference evidence="2 3" key="1">
    <citation type="submission" date="2019-03" db="EMBL/GenBank/DDBJ databases">
        <title>Genomic Encyclopedia of Type Strains, Phase IV (KMG-IV): sequencing the most valuable type-strain genomes for metagenomic binning, comparative biology and taxonomic classification.</title>
        <authorList>
            <person name="Goeker M."/>
        </authorList>
    </citation>
    <scope>NUCLEOTIDE SEQUENCE [LARGE SCALE GENOMIC DNA]</scope>
    <source>
        <strain evidence="2 3">DSM 25903</strain>
    </source>
</reference>